<protein>
    <recommendedName>
        <fullName evidence="5">HTH araC/xylS-type domain-containing protein</fullName>
    </recommendedName>
</protein>
<dbReference type="InterPro" id="IPR018060">
    <property type="entry name" value="HTH_AraC"/>
</dbReference>
<comment type="caution">
    <text evidence="6">The sequence shown here is derived from an EMBL/GenBank/DDBJ whole genome shotgun (WGS) entry which is preliminary data.</text>
</comment>
<gene>
    <name evidence="6" type="ORF">CHA01nite_06720</name>
</gene>
<keyword evidence="4" id="KW-0812">Transmembrane</keyword>
<dbReference type="Proteomes" id="UP000321863">
    <property type="component" value="Unassembled WGS sequence"/>
</dbReference>
<dbReference type="SMART" id="SM00342">
    <property type="entry name" value="HTH_ARAC"/>
    <property type="match status" value="1"/>
</dbReference>
<dbReference type="PANTHER" id="PTHR43280:SF2">
    <property type="entry name" value="HTH-TYPE TRANSCRIPTIONAL REGULATOR EXSA"/>
    <property type="match status" value="1"/>
</dbReference>
<feature type="transmembrane region" description="Helical" evidence="4">
    <location>
        <begin position="184"/>
        <end position="201"/>
    </location>
</feature>
<evidence type="ECO:0000313" key="6">
    <source>
        <dbReference type="EMBL" id="GEN74932.1"/>
    </source>
</evidence>
<dbReference type="AlphaFoldDB" id="A0A511YIB8"/>
<feature type="transmembrane region" description="Helical" evidence="4">
    <location>
        <begin position="207"/>
        <end position="223"/>
    </location>
</feature>
<keyword evidence="7" id="KW-1185">Reference proteome</keyword>
<evidence type="ECO:0000256" key="2">
    <source>
        <dbReference type="ARBA" id="ARBA00023125"/>
    </source>
</evidence>
<dbReference type="Pfam" id="PF12833">
    <property type="entry name" value="HTH_18"/>
    <property type="match status" value="1"/>
</dbReference>
<organism evidence="6 7">
    <name type="scientific">Chryseobacterium hagamense</name>
    <dbReference type="NCBI Taxonomy" id="395935"/>
    <lineage>
        <taxon>Bacteria</taxon>
        <taxon>Pseudomonadati</taxon>
        <taxon>Bacteroidota</taxon>
        <taxon>Flavobacteriia</taxon>
        <taxon>Flavobacteriales</taxon>
        <taxon>Weeksellaceae</taxon>
        <taxon>Chryseobacterium group</taxon>
        <taxon>Chryseobacterium</taxon>
    </lineage>
</organism>
<proteinExistence type="predicted"/>
<reference evidence="6 7" key="1">
    <citation type="submission" date="2019-07" db="EMBL/GenBank/DDBJ databases">
        <title>Whole genome shotgun sequence of Chryseobacterium hagamense NBRC 105253.</title>
        <authorList>
            <person name="Hosoyama A."/>
            <person name="Uohara A."/>
            <person name="Ohji S."/>
            <person name="Ichikawa N."/>
        </authorList>
    </citation>
    <scope>NUCLEOTIDE SEQUENCE [LARGE SCALE GENOMIC DNA]</scope>
    <source>
        <strain evidence="6 7">NBRC 105253</strain>
    </source>
</reference>
<dbReference type="GO" id="GO:0003700">
    <property type="term" value="F:DNA-binding transcription factor activity"/>
    <property type="evidence" value="ECO:0007669"/>
    <property type="project" value="InterPro"/>
</dbReference>
<name>A0A511YIB8_9FLAO</name>
<keyword evidence="2" id="KW-0238">DNA-binding</keyword>
<feature type="domain" description="HTH araC/xylS-type" evidence="5">
    <location>
        <begin position="271"/>
        <end position="374"/>
    </location>
</feature>
<feature type="transmembrane region" description="Helical" evidence="4">
    <location>
        <begin position="66"/>
        <end position="89"/>
    </location>
</feature>
<keyword evidence="4" id="KW-0472">Membrane</keyword>
<evidence type="ECO:0000256" key="3">
    <source>
        <dbReference type="ARBA" id="ARBA00023163"/>
    </source>
</evidence>
<dbReference type="Gene3D" id="1.10.10.60">
    <property type="entry name" value="Homeodomain-like"/>
    <property type="match status" value="2"/>
</dbReference>
<keyword evidence="4" id="KW-1133">Transmembrane helix</keyword>
<dbReference type="RefSeq" id="WP_146939820.1">
    <property type="nucleotide sequence ID" value="NZ_BJYJ01000002.1"/>
</dbReference>
<feature type="transmembrane region" description="Helical" evidence="4">
    <location>
        <begin position="12"/>
        <end position="29"/>
    </location>
</feature>
<evidence type="ECO:0000256" key="1">
    <source>
        <dbReference type="ARBA" id="ARBA00023015"/>
    </source>
</evidence>
<feature type="transmembrane region" description="Helical" evidence="4">
    <location>
        <begin position="142"/>
        <end position="163"/>
    </location>
</feature>
<dbReference type="OrthoDB" id="9779074at2"/>
<dbReference type="PROSITE" id="PS01124">
    <property type="entry name" value="HTH_ARAC_FAMILY_2"/>
    <property type="match status" value="1"/>
</dbReference>
<evidence type="ECO:0000259" key="5">
    <source>
        <dbReference type="PROSITE" id="PS01124"/>
    </source>
</evidence>
<dbReference type="SUPFAM" id="SSF46689">
    <property type="entry name" value="Homeodomain-like"/>
    <property type="match status" value="1"/>
</dbReference>
<feature type="transmembrane region" description="Helical" evidence="4">
    <location>
        <begin position="41"/>
        <end position="60"/>
    </location>
</feature>
<dbReference type="EMBL" id="BJYJ01000002">
    <property type="protein sequence ID" value="GEN74932.1"/>
    <property type="molecule type" value="Genomic_DNA"/>
</dbReference>
<evidence type="ECO:0000313" key="7">
    <source>
        <dbReference type="Proteomes" id="UP000321863"/>
    </source>
</evidence>
<dbReference type="InterPro" id="IPR009057">
    <property type="entry name" value="Homeodomain-like_sf"/>
</dbReference>
<dbReference type="PANTHER" id="PTHR43280">
    <property type="entry name" value="ARAC-FAMILY TRANSCRIPTIONAL REGULATOR"/>
    <property type="match status" value="1"/>
</dbReference>
<dbReference type="GO" id="GO:0043565">
    <property type="term" value="F:sequence-specific DNA binding"/>
    <property type="evidence" value="ECO:0007669"/>
    <property type="project" value="InterPro"/>
</dbReference>
<evidence type="ECO:0000256" key="4">
    <source>
        <dbReference type="SAM" id="Phobius"/>
    </source>
</evidence>
<accession>A0A511YIB8</accession>
<feature type="transmembrane region" description="Helical" evidence="4">
    <location>
        <begin position="101"/>
        <end position="122"/>
    </location>
</feature>
<keyword evidence="1" id="KW-0805">Transcription regulation</keyword>
<keyword evidence="3" id="KW-0804">Transcription</keyword>
<sequence length="381" mass="43458">MAAPDSYTVPSVFYVAGVIIAFFSSLLILGKRRKTGADYVLAVWFVIIGIHLIFFVLFFSERYIQFPHVLGLEVPFPLIHGPMLYLYILYLTGHRPGKKTWLFHLAPVLVIYLIFWKFFILSPGEKLRVYQQGGGICRSTGIYLKILIILSGVLYVTLSIVAVRKHKAVISGLYPDRKKITIDWIYHLITGIAVIWVAVAIKNDFLIFSLVVVFILSAAYFGISRAGILDGPAAVVLSDVKEVAVNAALPEVSRYEKTFAGEETVREIYHQLSLIMNEEKLYKDPELNLNAVAKRIGVHPNTLSQTINFIENKNFYDYINRQRTEEFKRMVLLQENGKFTILSLAFESGFNSKTSFNRNFKKYMNCSPREFLKSQAIKIDE</sequence>